<dbReference type="EMBL" id="CP013023">
    <property type="protein sequence ID" value="ANF95908.1"/>
    <property type="molecule type" value="Genomic_DNA"/>
</dbReference>
<dbReference type="STRING" id="1616788.AR543_07745"/>
<organism evidence="2 3">
    <name type="scientific">Paenibacillus bovis</name>
    <dbReference type="NCBI Taxonomy" id="1616788"/>
    <lineage>
        <taxon>Bacteria</taxon>
        <taxon>Bacillati</taxon>
        <taxon>Bacillota</taxon>
        <taxon>Bacilli</taxon>
        <taxon>Bacillales</taxon>
        <taxon>Paenibacillaceae</taxon>
        <taxon>Paenibacillus</taxon>
    </lineage>
</organism>
<keyword evidence="1" id="KW-0472">Membrane</keyword>
<evidence type="ECO:0000256" key="1">
    <source>
        <dbReference type="SAM" id="Phobius"/>
    </source>
</evidence>
<dbReference type="AlphaFoldDB" id="A0A172ZE56"/>
<name>A0A172ZE56_9BACL</name>
<keyword evidence="1" id="KW-0812">Transmembrane</keyword>
<proteinExistence type="predicted"/>
<evidence type="ECO:0000313" key="3">
    <source>
        <dbReference type="Proteomes" id="UP000078148"/>
    </source>
</evidence>
<feature type="transmembrane region" description="Helical" evidence="1">
    <location>
        <begin position="46"/>
        <end position="66"/>
    </location>
</feature>
<evidence type="ECO:0000313" key="2">
    <source>
        <dbReference type="EMBL" id="ANF95908.1"/>
    </source>
</evidence>
<gene>
    <name evidence="2" type="ORF">AR543_07745</name>
</gene>
<reference evidence="2 3" key="2">
    <citation type="journal article" date="2016" name="Int. J. Syst. Evol. Microbiol.">
        <title>Paenibacillus bovis sp. nov., isolated from raw yak (Bos grunniens) milk.</title>
        <authorList>
            <person name="Gao C."/>
            <person name="Han J."/>
            <person name="Liu Z."/>
            <person name="Xu X."/>
            <person name="Hang F."/>
            <person name="Wu Z."/>
        </authorList>
    </citation>
    <scope>NUCLEOTIDE SEQUENCE [LARGE SCALE GENOMIC DNA]</scope>
    <source>
        <strain evidence="2 3">BD3526</strain>
    </source>
</reference>
<keyword evidence="1" id="KW-1133">Transmembrane helix</keyword>
<sequence length="72" mass="8153">MMKEDLRIAAGILIVAPIIVVLYLIFNSELLLPPGYSLALDGYVISRTLMMIFGLYLVTQLGYFILKMKKKD</sequence>
<dbReference type="RefSeq" id="WP_064505563.1">
    <property type="nucleotide sequence ID" value="NZ_CP013023.1"/>
</dbReference>
<dbReference type="Proteomes" id="UP000078148">
    <property type="component" value="Chromosome"/>
</dbReference>
<feature type="transmembrane region" description="Helical" evidence="1">
    <location>
        <begin position="7"/>
        <end position="26"/>
    </location>
</feature>
<accession>A0A172ZE56</accession>
<reference evidence="3" key="1">
    <citation type="submission" date="2015-10" db="EMBL/GenBank/DDBJ databases">
        <title>Genome of Paenibacillus bovis sp. nov.</title>
        <authorList>
            <person name="Wu Z."/>
            <person name="Gao C."/>
            <person name="Liu Z."/>
            <person name="Zheng H."/>
        </authorList>
    </citation>
    <scope>NUCLEOTIDE SEQUENCE [LARGE SCALE GENOMIC DNA]</scope>
    <source>
        <strain evidence="3">BD3526</strain>
    </source>
</reference>
<keyword evidence="3" id="KW-1185">Reference proteome</keyword>
<dbReference type="KEGG" id="pbv:AR543_07745"/>
<protein>
    <submittedName>
        <fullName evidence="2">Uncharacterized protein</fullName>
    </submittedName>
</protein>